<comment type="cofactor">
    <cofactor evidence="1 12">
        <name>Mg(2+)</name>
        <dbReference type="ChEBI" id="CHEBI:18420"/>
    </cofactor>
</comment>
<dbReference type="GO" id="GO:0005737">
    <property type="term" value="C:cytoplasm"/>
    <property type="evidence" value="ECO:0007669"/>
    <property type="project" value="UniProtKB-SubCell"/>
</dbReference>
<gene>
    <name evidence="12" type="primary">ndk</name>
    <name evidence="17" type="ORF">EV203_10445</name>
</gene>
<dbReference type="HAMAP" id="MF_00451">
    <property type="entry name" value="NDP_kinase"/>
    <property type="match status" value="1"/>
</dbReference>
<dbReference type="InterPro" id="IPR023005">
    <property type="entry name" value="Nucleoside_diP_kinase_AS"/>
</dbReference>
<evidence type="ECO:0000256" key="4">
    <source>
        <dbReference type="ARBA" id="ARBA00017632"/>
    </source>
</evidence>
<dbReference type="GO" id="GO:0006241">
    <property type="term" value="P:CTP biosynthetic process"/>
    <property type="evidence" value="ECO:0007669"/>
    <property type="project" value="UniProtKB-UniRule"/>
</dbReference>
<evidence type="ECO:0000256" key="11">
    <source>
        <dbReference type="ARBA" id="ARBA00023080"/>
    </source>
</evidence>
<evidence type="ECO:0000256" key="8">
    <source>
        <dbReference type="ARBA" id="ARBA00022777"/>
    </source>
</evidence>
<keyword evidence="12" id="KW-0597">Phosphoprotein</keyword>
<dbReference type="Pfam" id="PF00334">
    <property type="entry name" value="NDK"/>
    <property type="match status" value="1"/>
</dbReference>
<evidence type="ECO:0000256" key="2">
    <source>
        <dbReference type="ARBA" id="ARBA00008142"/>
    </source>
</evidence>
<dbReference type="Gene3D" id="3.30.70.141">
    <property type="entry name" value="Nucleoside diphosphate kinase-like domain"/>
    <property type="match status" value="1"/>
</dbReference>
<evidence type="ECO:0000256" key="10">
    <source>
        <dbReference type="ARBA" id="ARBA00022842"/>
    </source>
</evidence>
<evidence type="ECO:0000259" key="16">
    <source>
        <dbReference type="SMART" id="SM00562"/>
    </source>
</evidence>
<keyword evidence="12" id="KW-0963">Cytoplasm</keyword>
<dbReference type="GO" id="GO:0006183">
    <property type="term" value="P:GTP biosynthetic process"/>
    <property type="evidence" value="ECO:0007669"/>
    <property type="project" value="UniProtKB-UniRule"/>
</dbReference>
<feature type="binding site" evidence="12 13">
    <location>
        <position position="85"/>
    </location>
    <ligand>
        <name>ATP</name>
        <dbReference type="ChEBI" id="CHEBI:30616"/>
    </ligand>
</feature>
<organism evidence="17 18">
    <name type="scientific">Caldanaerobacter subterraneus</name>
    <dbReference type="NCBI Taxonomy" id="911092"/>
    <lineage>
        <taxon>Bacteria</taxon>
        <taxon>Bacillati</taxon>
        <taxon>Bacillota</taxon>
        <taxon>Clostridia</taxon>
        <taxon>Thermoanaerobacterales</taxon>
        <taxon>Thermoanaerobacteraceae</taxon>
        <taxon>Caldanaerobacter</taxon>
    </lineage>
</organism>
<dbReference type="NCBIfam" id="NF001908">
    <property type="entry name" value="PRK00668.1"/>
    <property type="match status" value="1"/>
</dbReference>
<feature type="binding site" evidence="12 13">
    <location>
        <position position="91"/>
    </location>
    <ligand>
        <name>ATP</name>
        <dbReference type="ChEBI" id="CHEBI:30616"/>
    </ligand>
</feature>
<keyword evidence="11 12" id="KW-0546">Nucleotide metabolism</keyword>
<dbReference type="GO" id="GO:0005524">
    <property type="term" value="F:ATP binding"/>
    <property type="evidence" value="ECO:0007669"/>
    <property type="project" value="UniProtKB-UniRule"/>
</dbReference>
<evidence type="ECO:0000256" key="12">
    <source>
        <dbReference type="HAMAP-Rule" id="MF_00451"/>
    </source>
</evidence>
<dbReference type="SUPFAM" id="SSF54919">
    <property type="entry name" value="Nucleoside diphosphate kinase, NDK"/>
    <property type="match status" value="1"/>
</dbReference>
<sequence length="136" mass="15070">MEVTLAIVKPDGVKRGLIGEILKRYENKGLRLKAAKVVTPSIELLEKHYEEHKGKPFFKPLIEYMSSGPVFAMVLEGENAVKLVRMINGATKVEDALPGTIRGDFASSTTYNVVHGSDSVESAKREIALWFPELIL</sequence>
<protein>
    <recommendedName>
        <fullName evidence="4 12">Nucleoside diphosphate kinase</fullName>
        <shortName evidence="12">NDK</shortName>
        <shortName evidence="12">NDP kinase</shortName>
        <ecNumber evidence="3 12">2.7.4.6</ecNumber>
    </recommendedName>
    <alternativeName>
        <fullName evidence="12">Nucleoside-2-P kinase</fullName>
    </alternativeName>
</protein>
<dbReference type="PROSITE" id="PS51374">
    <property type="entry name" value="NDPK_LIKE"/>
    <property type="match status" value="1"/>
</dbReference>
<dbReference type="EMBL" id="SLWU01000004">
    <property type="protein sequence ID" value="TCO67961.1"/>
    <property type="molecule type" value="Genomic_DNA"/>
</dbReference>
<evidence type="ECO:0000256" key="3">
    <source>
        <dbReference type="ARBA" id="ARBA00012966"/>
    </source>
</evidence>
<comment type="similarity">
    <text evidence="2 12 13 14">Belongs to the NDK family.</text>
</comment>
<comment type="function">
    <text evidence="12">Major role in the synthesis of nucleoside triphosphates other than ATP. The ATP gamma phosphate is transferred to the NDP beta phosphate via a ping-pong mechanism, using a phosphorylated active-site intermediate.</text>
</comment>
<dbReference type="PANTHER" id="PTHR11349">
    <property type="entry name" value="NUCLEOSIDE DIPHOSPHATE KINASE"/>
    <property type="match status" value="1"/>
</dbReference>
<comment type="caution">
    <text evidence="17">The sequence shown here is derived from an EMBL/GenBank/DDBJ whole genome shotgun (WGS) entry which is preliminary data.</text>
</comment>
<keyword evidence="8 12" id="KW-0418">Kinase</keyword>
<dbReference type="Proteomes" id="UP000294886">
    <property type="component" value="Unassembled WGS sequence"/>
</dbReference>
<comment type="subcellular location">
    <subcellularLocation>
        <location evidence="12">Cytoplasm</location>
    </subcellularLocation>
</comment>
<name>A0A4R2K485_9THEO</name>
<comment type="subunit">
    <text evidence="12">Homotetramer.</text>
</comment>
<keyword evidence="6 12" id="KW-0479">Metal-binding</keyword>
<feature type="binding site" evidence="12 13">
    <location>
        <position position="112"/>
    </location>
    <ligand>
        <name>ATP</name>
        <dbReference type="ChEBI" id="CHEBI:30616"/>
    </ligand>
</feature>
<evidence type="ECO:0000256" key="9">
    <source>
        <dbReference type="ARBA" id="ARBA00022840"/>
    </source>
</evidence>
<dbReference type="GO" id="GO:0006228">
    <property type="term" value="P:UTP biosynthetic process"/>
    <property type="evidence" value="ECO:0007669"/>
    <property type="project" value="UniProtKB-UniRule"/>
</dbReference>
<dbReference type="FunFam" id="3.30.70.141:FF:000003">
    <property type="entry name" value="Nucleoside diphosphate kinase"/>
    <property type="match status" value="1"/>
</dbReference>
<keyword evidence="9 12" id="KW-0067">ATP-binding</keyword>
<evidence type="ECO:0000256" key="13">
    <source>
        <dbReference type="PROSITE-ProRule" id="PRU00706"/>
    </source>
</evidence>
<keyword evidence="5 12" id="KW-0808">Transferase</keyword>
<evidence type="ECO:0000256" key="6">
    <source>
        <dbReference type="ARBA" id="ARBA00022723"/>
    </source>
</evidence>
<dbReference type="InterPro" id="IPR034907">
    <property type="entry name" value="NDK-like_dom"/>
</dbReference>
<evidence type="ECO:0000313" key="18">
    <source>
        <dbReference type="Proteomes" id="UP000294886"/>
    </source>
</evidence>
<accession>A0A4R2K485</accession>
<dbReference type="EC" id="2.7.4.6" evidence="3 12"/>
<evidence type="ECO:0000313" key="17">
    <source>
        <dbReference type="EMBL" id="TCO67961.1"/>
    </source>
</evidence>
<dbReference type="PRINTS" id="PR01243">
    <property type="entry name" value="NUCDPKINASE"/>
</dbReference>
<feature type="binding site" evidence="12 13">
    <location>
        <position position="102"/>
    </location>
    <ligand>
        <name>ATP</name>
        <dbReference type="ChEBI" id="CHEBI:30616"/>
    </ligand>
</feature>
<feature type="binding site" evidence="12 13">
    <location>
        <position position="9"/>
    </location>
    <ligand>
        <name>ATP</name>
        <dbReference type="ChEBI" id="CHEBI:30616"/>
    </ligand>
</feature>
<evidence type="ECO:0000256" key="7">
    <source>
        <dbReference type="ARBA" id="ARBA00022741"/>
    </source>
</evidence>
<keyword evidence="7 12" id="KW-0547">Nucleotide-binding</keyword>
<comment type="catalytic activity">
    <reaction evidence="12 15">
        <text>a 2'-deoxyribonucleoside 5'-diphosphate + ATP = a 2'-deoxyribonucleoside 5'-triphosphate + ADP</text>
        <dbReference type="Rhea" id="RHEA:44640"/>
        <dbReference type="ChEBI" id="CHEBI:30616"/>
        <dbReference type="ChEBI" id="CHEBI:61560"/>
        <dbReference type="ChEBI" id="CHEBI:73316"/>
        <dbReference type="ChEBI" id="CHEBI:456216"/>
        <dbReference type="EC" id="2.7.4.6"/>
    </reaction>
</comment>
<dbReference type="InterPro" id="IPR036850">
    <property type="entry name" value="NDK-like_dom_sf"/>
</dbReference>
<proteinExistence type="inferred from homology"/>
<dbReference type="AlphaFoldDB" id="A0A4R2K485"/>
<dbReference type="GO" id="GO:0046872">
    <property type="term" value="F:metal ion binding"/>
    <property type="evidence" value="ECO:0007669"/>
    <property type="project" value="UniProtKB-KW"/>
</dbReference>
<evidence type="ECO:0000256" key="14">
    <source>
        <dbReference type="RuleBase" id="RU004011"/>
    </source>
</evidence>
<dbReference type="InterPro" id="IPR001564">
    <property type="entry name" value="Nucleoside_diP_kinase"/>
</dbReference>
<dbReference type="SMART" id="SM00562">
    <property type="entry name" value="NDK"/>
    <property type="match status" value="1"/>
</dbReference>
<dbReference type="CDD" id="cd04413">
    <property type="entry name" value="NDPk_I"/>
    <property type="match status" value="1"/>
</dbReference>
<comment type="catalytic activity">
    <reaction evidence="12">
        <text>a ribonucleoside 5'-diphosphate + ATP = a ribonucleoside 5'-triphosphate + ADP</text>
        <dbReference type="Rhea" id="RHEA:18113"/>
        <dbReference type="ChEBI" id="CHEBI:30616"/>
        <dbReference type="ChEBI" id="CHEBI:57930"/>
        <dbReference type="ChEBI" id="CHEBI:61557"/>
        <dbReference type="ChEBI" id="CHEBI:456216"/>
        <dbReference type="EC" id="2.7.4.6"/>
    </reaction>
</comment>
<dbReference type="GO" id="GO:0004550">
    <property type="term" value="F:nucleoside diphosphate kinase activity"/>
    <property type="evidence" value="ECO:0007669"/>
    <property type="project" value="UniProtKB-UniRule"/>
</dbReference>
<feature type="domain" description="Nucleoside diphosphate kinase-like" evidence="16">
    <location>
        <begin position="1"/>
        <end position="134"/>
    </location>
</feature>
<evidence type="ECO:0000256" key="5">
    <source>
        <dbReference type="ARBA" id="ARBA00022679"/>
    </source>
</evidence>
<dbReference type="RefSeq" id="WP_041587114.1">
    <property type="nucleotide sequence ID" value="NZ_SLWU01000004.1"/>
</dbReference>
<dbReference type="PROSITE" id="PS00469">
    <property type="entry name" value="NDPK"/>
    <property type="match status" value="1"/>
</dbReference>
<evidence type="ECO:0000256" key="1">
    <source>
        <dbReference type="ARBA" id="ARBA00001946"/>
    </source>
</evidence>
<keyword evidence="10 12" id="KW-0460">Magnesium</keyword>
<feature type="active site" description="Pros-phosphohistidine intermediate" evidence="12 13">
    <location>
        <position position="115"/>
    </location>
</feature>
<reference evidence="17 18" key="1">
    <citation type="submission" date="2019-03" db="EMBL/GenBank/DDBJ databases">
        <title>Genomic Encyclopedia of Type Strains, Phase IV (KMG-IV): sequencing the most valuable type-strain genomes for metagenomic binning, comparative biology and taxonomic classification.</title>
        <authorList>
            <person name="Goeker M."/>
        </authorList>
    </citation>
    <scope>NUCLEOTIDE SEQUENCE [LARGE SCALE GENOMIC DNA]</scope>
    <source>
        <strain evidence="17 18">DSM 13054</strain>
    </source>
</reference>
<evidence type="ECO:0000256" key="15">
    <source>
        <dbReference type="RuleBase" id="RU004013"/>
    </source>
</evidence>
<feature type="binding site" evidence="12 13">
    <location>
        <position position="57"/>
    </location>
    <ligand>
        <name>ATP</name>
        <dbReference type="ChEBI" id="CHEBI:30616"/>
    </ligand>
</feature>